<dbReference type="PANTHER" id="PTHR44757">
    <property type="entry name" value="DIGUANYLATE CYCLASE DGCP"/>
    <property type="match status" value="1"/>
</dbReference>
<evidence type="ECO:0000256" key="1">
    <source>
        <dbReference type="ARBA" id="ARBA00051114"/>
    </source>
</evidence>
<dbReference type="SMART" id="SM00091">
    <property type="entry name" value="PAS"/>
    <property type="match status" value="2"/>
</dbReference>
<dbReference type="PROSITE" id="PS50883">
    <property type="entry name" value="EAL"/>
    <property type="match status" value="1"/>
</dbReference>
<feature type="domain" description="PAC" evidence="4">
    <location>
        <begin position="446"/>
        <end position="498"/>
    </location>
</feature>
<keyword evidence="2" id="KW-0175">Coiled coil</keyword>
<dbReference type="InterPro" id="IPR000160">
    <property type="entry name" value="GGDEF_dom"/>
</dbReference>
<dbReference type="InterPro" id="IPR035919">
    <property type="entry name" value="EAL_sf"/>
</dbReference>
<proteinExistence type="predicted"/>
<dbReference type="SMART" id="SM00267">
    <property type="entry name" value="GGDEF"/>
    <property type="match status" value="1"/>
</dbReference>
<evidence type="ECO:0000259" key="7">
    <source>
        <dbReference type="PROSITE" id="PS50887"/>
    </source>
</evidence>
<dbReference type="SUPFAM" id="SSF158472">
    <property type="entry name" value="HAMP domain-like"/>
    <property type="match status" value="1"/>
</dbReference>
<dbReference type="SUPFAM" id="SSF141868">
    <property type="entry name" value="EAL domain-like"/>
    <property type="match status" value="1"/>
</dbReference>
<evidence type="ECO:0000259" key="5">
    <source>
        <dbReference type="PROSITE" id="PS50883"/>
    </source>
</evidence>
<dbReference type="SMART" id="SM00304">
    <property type="entry name" value="HAMP"/>
    <property type="match status" value="1"/>
</dbReference>
<organism evidence="8 9">
    <name type="scientific">Acidovorax soli</name>
    <dbReference type="NCBI Taxonomy" id="592050"/>
    <lineage>
        <taxon>Bacteria</taxon>
        <taxon>Pseudomonadati</taxon>
        <taxon>Pseudomonadota</taxon>
        <taxon>Betaproteobacteria</taxon>
        <taxon>Burkholderiales</taxon>
        <taxon>Comamonadaceae</taxon>
        <taxon>Acidovorax</taxon>
    </lineage>
</organism>
<comment type="catalytic activity">
    <reaction evidence="1">
        <text>3',3'-c-di-GMP + H2O = 5'-phosphoguanylyl(3'-&gt;5')guanosine + H(+)</text>
        <dbReference type="Rhea" id="RHEA:24902"/>
        <dbReference type="ChEBI" id="CHEBI:15377"/>
        <dbReference type="ChEBI" id="CHEBI:15378"/>
        <dbReference type="ChEBI" id="CHEBI:58754"/>
        <dbReference type="ChEBI" id="CHEBI:58805"/>
        <dbReference type="EC" id="3.1.4.52"/>
    </reaction>
    <physiologicalReaction direction="left-to-right" evidence="1">
        <dbReference type="Rhea" id="RHEA:24903"/>
    </physiologicalReaction>
</comment>
<name>A0A7X0PBY5_9BURK</name>
<dbReference type="Pfam" id="PF08448">
    <property type="entry name" value="PAS_4"/>
    <property type="match status" value="1"/>
</dbReference>
<dbReference type="InterPro" id="IPR035965">
    <property type="entry name" value="PAS-like_dom_sf"/>
</dbReference>
<dbReference type="Gene3D" id="6.10.340.10">
    <property type="match status" value="1"/>
</dbReference>
<dbReference type="PROSITE" id="PS50112">
    <property type="entry name" value="PAS"/>
    <property type="match status" value="2"/>
</dbReference>
<protein>
    <submittedName>
        <fullName evidence="8">Diguanylate cyclase (GGDEF)-like protein/PAS domain S-box-containing protein</fullName>
    </submittedName>
</protein>
<dbReference type="InterPro" id="IPR052155">
    <property type="entry name" value="Biofilm_reg_signaling"/>
</dbReference>
<dbReference type="SMART" id="SM00052">
    <property type="entry name" value="EAL"/>
    <property type="match status" value="1"/>
</dbReference>
<dbReference type="Pfam" id="PF00990">
    <property type="entry name" value="GGDEF"/>
    <property type="match status" value="1"/>
</dbReference>
<evidence type="ECO:0000259" key="6">
    <source>
        <dbReference type="PROSITE" id="PS50885"/>
    </source>
</evidence>
<gene>
    <name evidence="8" type="ORF">HNP48_001648</name>
</gene>
<dbReference type="GO" id="GO:0071111">
    <property type="term" value="F:cyclic-guanylate-specific phosphodiesterase activity"/>
    <property type="evidence" value="ECO:0007669"/>
    <property type="project" value="UniProtKB-EC"/>
</dbReference>
<dbReference type="PROSITE" id="PS50885">
    <property type="entry name" value="HAMP"/>
    <property type="match status" value="1"/>
</dbReference>
<dbReference type="Pfam" id="PF00672">
    <property type="entry name" value="HAMP"/>
    <property type="match status" value="1"/>
</dbReference>
<dbReference type="SMART" id="SM00086">
    <property type="entry name" value="PAC"/>
    <property type="match status" value="3"/>
</dbReference>
<evidence type="ECO:0000259" key="3">
    <source>
        <dbReference type="PROSITE" id="PS50112"/>
    </source>
</evidence>
<evidence type="ECO:0000313" key="9">
    <source>
        <dbReference type="Proteomes" id="UP000575083"/>
    </source>
</evidence>
<dbReference type="InterPro" id="IPR001610">
    <property type="entry name" value="PAC"/>
</dbReference>
<dbReference type="Gene3D" id="3.30.70.270">
    <property type="match status" value="1"/>
</dbReference>
<evidence type="ECO:0000313" key="8">
    <source>
        <dbReference type="EMBL" id="MBB6558984.1"/>
    </source>
</evidence>
<dbReference type="RefSeq" id="WP_184856386.1">
    <property type="nucleotide sequence ID" value="NZ_JACHLK010000002.1"/>
</dbReference>
<dbReference type="SUPFAM" id="SSF55785">
    <property type="entry name" value="PYP-like sensor domain (PAS domain)"/>
    <property type="match status" value="3"/>
</dbReference>
<dbReference type="InterPro" id="IPR000700">
    <property type="entry name" value="PAS-assoc_C"/>
</dbReference>
<dbReference type="NCBIfam" id="TIGR00254">
    <property type="entry name" value="GGDEF"/>
    <property type="match status" value="1"/>
</dbReference>
<dbReference type="EMBL" id="JACHLK010000002">
    <property type="protein sequence ID" value="MBB6558984.1"/>
    <property type="molecule type" value="Genomic_DNA"/>
</dbReference>
<dbReference type="GO" id="GO:0007165">
    <property type="term" value="P:signal transduction"/>
    <property type="evidence" value="ECO:0007669"/>
    <property type="project" value="InterPro"/>
</dbReference>
<feature type="domain" description="PAC" evidence="4">
    <location>
        <begin position="581"/>
        <end position="633"/>
    </location>
</feature>
<feature type="domain" description="PAC" evidence="4">
    <location>
        <begin position="700"/>
        <end position="754"/>
    </location>
</feature>
<dbReference type="InterPro" id="IPR013656">
    <property type="entry name" value="PAS_4"/>
</dbReference>
<dbReference type="PANTHER" id="PTHR44757:SF2">
    <property type="entry name" value="BIOFILM ARCHITECTURE MAINTENANCE PROTEIN MBAA"/>
    <property type="match status" value="1"/>
</dbReference>
<reference evidence="8 9" key="1">
    <citation type="submission" date="2020-08" db="EMBL/GenBank/DDBJ databases">
        <title>Functional genomics of gut bacteria from endangered species of beetles.</title>
        <authorList>
            <person name="Carlos-Shanley C."/>
        </authorList>
    </citation>
    <scope>NUCLEOTIDE SEQUENCE [LARGE SCALE GENOMIC DNA]</scope>
    <source>
        <strain evidence="8 9">S00198</strain>
    </source>
</reference>
<dbReference type="InterPro" id="IPR029787">
    <property type="entry name" value="Nucleotide_cyclase"/>
</dbReference>
<dbReference type="Pfam" id="PF00563">
    <property type="entry name" value="EAL"/>
    <property type="match status" value="1"/>
</dbReference>
<dbReference type="Pfam" id="PF13426">
    <property type="entry name" value="PAS_9"/>
    <property type="match status" value="2"/>
</dbReference>
<evidence type="ECO:0000256" key="2">
    <source>
        <dbReference type="SAM" id="Coils"/>
    </source>
</evidence>
<accession>A0A7X0PBY5</accession>
<feature type="domain" description="PAS" evidence="3">
    <location>
        <begin position="629"/>
        <end position="674"/>
    </location>
</feature>
<sequence>MRTLRQLATGSLSARIRLLILVATLPALVLVALQAQANREESVAAARENALLLTRSMAYSQQRLIDTTRTFLQQLAMTRRAQQLDAPDCSQYLAEVLALNGSYINIGLPRADGDLRCSAVPPATPVNMTDQPHFLRAIVAREFSVGSFQVDPAIGLASVSFAQPLVDPETRAVLGAAVAVVSLDWWSRRLHDLGLPDGAVARVLGPDGRVIARFPPDPRELGMQSDLPLPGSGAQALQAGAHVLETEGGGRHMEVVRPLLEAQGRPVASMRLSVPLDALHARITQQMWRDIGFLLLGLLASFVLAHEGVRRGVGKPLARLLRATDQLAQGQQVVPVPETGARELAQLAQRFNHMAQARQQAEGELRQSEENLAITLHSIGDAVVVTDAAGHVVRMNGVAEQMTGWSLREARERPLTEIFRIVNARTREPSKDPVQLVMASGRVVELSNHTTLIARSGTEYQIADSAAPIRNAAGAITGVVLVFSDVTESYRVRRQLEDNEARFRTLTMLSSDWYWEQNAELRFVTLEGEAAKRTLPGPQWHVGKTRHEVATDDGGAVAALEGQAVDWAQHEQTLREHREFRDFEYPRQSTAGAVEWVSVSGSPMFDADGVFLGYRGIGNNITARKTAERELRIAAIAFESQEGMLVTDADTVILRTNRAFTKITGYDSADAVGRRAGFLASGQHDEAFFTGMRRTLDGVGEWSGEIWNRCKDGQVNLHQMSITAVKDAEGRLTHYVASLSDITQKAAAAREIEHLAFYDPLTHLPNRRLMMDRLQQAFASSARSGQYGALLCLDLDHFKNLNDTLGHDMGDVLLQQVAQRLKACVREGDTVARLGGDEFLLLLKGMSSEPTEAAEHTQHVGNKVLAALNQPYQLALHNVHSTPSIGAVLFTGQAQSVDELMKRADLAMYAAKTAGRNAVRFFDPRMQAAVTARAAMENDLRKALAEDQFRLYYQVQVGQGGQAIGAEVLIRWQHPERGLVMPGEFIPLAEETGQILAIGLWVLRTACLQLRHWEDDPARAHLQLAVNVSARQFRQGDFVDQVFAVLNETGARADRLKLELTESMALDNVQQTITKMNALRALGVGFSMDDFGTGQSSLSYLTRLPLDQLKIDQSFVRNIGIQETDALIVQTIIGMAQSLGIDVIAEGVETTAQREFLAQHGCSLWQGYLFSRPVPLENFEQLMAQRYAANG</sequence>
<feature type="domain" description="GGDEF" evidence="7">
    <location>
        <begin position="786"/>
        <end position="924"/>
    </location>
</feature>
<dbReference type="InterPro" id="IPR000014">
    <property type="entry name" value="PAS"/>
</dbReference>
<dbReference type="CDD" id="cd01949">
    <property type="entry name" value="GGDEF"/>
    <property type="match status" value="1"/>
</dbReference>
<keyword evidence="9" id="KW-1185">Reference proteome</keyword>
<feature type="domain" description="HAMP" evidence="6">
    <location>
        <begin position="311"/>
        <end position="363"/>
    </location>
</feature>
<dbReference type="PROSITE" id="PS50887">
    <property type="entry name" value="GGDEF"/>
    <property type="match status" value="1"/>
</dbReference>
<feature type="domain" description="PAS" evidence="3">
    <location>
        <begin position="368"/>
        <end position="441"/>
    </location>
</feature>
<dbReference type="CDD" id="cd06225">
    <property type="entry name" value="HAMP"/>
    <property type="match status" value="1"/>
</dbReference>
<dbReference type="FunFam" id="3.20.20.450:FF:000001">
    <property type="entry name" value="Cyclic di-GMP phosphodiesterase yahA"/>
    <property type="match status" value="1"/>
</dbReference>
<dbReference type="InterPro" id="IPR003660">
    <property type="entry name" value="HAMP_dom"/>
</dbReference>
<dbReference type="InterPro" id="IPR043128">
    <property type="entry name" value="Rev_trsase/Diguanyl_cyclase"/>
</dbReference>
<dbReference type="PROSITE" id="PS50113">
    <property type="entry name" value="PAC"/>
    <property type="match status" value="3"/>
</dbReference>
<dbReference type="FunFam" id="3.30.70.270:FF:000001">
    <property type="entry name" value="Diguanylate cyclase domain protein"/>
    <property type="match status" value="1"/>
</dbReference>
<dbReference type="NCBIfam" id="TIGR00229">
    <property type="entry name" value="sensory_box"/>
    <property type="match status" value="3"/>
</dbReference>
<dbReference type="SUPFAM" id="SSF55073">
    <property type="entry name" value="Nucleotide cyclase"/>
    <property type="match status" value="1"/>
</dbReference>
<dbReference type="CDD" id="cd01948">
    <property type="entry name" value="EAL"/>
    <property type="match status" value="1"/>
</dbReference>
<dbReference type="CDD" id="cd00130">
    <property type="entry name" value="PAS"/>
    <property type="match status" value="2"/>
</dbReference>
<evidence type="ECO:0000259" key="4">
    <source>
        <dbReference type="PROSITE" id="PS50113"/>
    </source>
</evidence>
<feature type="coiled-coil region" evidence="2">
    <location>
        <begin position="344"/>
        <end position="371"/>
    </location>
</feature>
<dbReference type="Gene3D" id="3.20.20.450">
    <property type="entry name" value="EAL domain"/>
    <property type="match status" value="1"/>
</dbReference>
<dbReference type="InterPro" id="IPR001633">
    <property type="entry name" value="EAL_dom"/>
</dbReference>
<dbReference type="GO" id="GO:0016020">
    <property type="term" value="C:membrane"/>
    <property type="evidence" value="ECO:0007669"/>
    <property type="project" value="InterPro"/>
</dbReference>
<dbReference type="Proteomes" id="UP000575083">
    <property type="component" value="Unassembled WGS sequence"/>
</dbReference>
<comment type="caution">
    <text evidence="8">The sequence shown here is derived from an EMBL/GenBank/DDBJ whole genome shotgun (WGS) entry which is preliminary data.</text>
</comment>
<dbReference type="GO" id="GO:0071732">
    <property type="term" value="P:cellular response to nitric oxide"/>
    <property type="evidence" value="ECO:0007669"/>
    <property type="project" value="UniProtKB-ARBA"/>
</dbReference>
<dbReference type="Gene3D" id="3.30.450.20">
    <property type="entry name" value="PAS domain"/>
    <property type="match status" value="4"/>
</dbReference>
<dbReference type="AlphaFoldDB" id="A0A7X0PBY5"/>
<feature type="domain" description="EAL" evidence="5">
    <location>
        <begin position="933"/>
        <end position="1187"/>
    </location>
</feature>